<dbReference type="Proteomes" id="UP001174691">
    <property type="component" value="Unassembled WGS sequence"/>
</dbReference>
<gene>
    <name evidence="1" type="ORF">NKR19_g3877</name>
</gene>
<evidence type="ECO:0000313" key="2">
    <source>
        <dbReference type="Proteomes" id="UP001174691"/>
    </source>
</evidence>
<keyword evidence="2" id="KW-1185">Reference proteome</keyword>
<sequence length="754" mass="86231">MRQAQTILARHGKWQRLATQYEELKRESDLSGETGTPRLVDDPANANDIELWNVLLNFRYRRDGYEGVSAILQALQARRVLWEVNGPSAAAFWSTILAEAVHHEDALMSVWDYAEWLYEAYAVRWPKLHESVLTSFIKRKLPREAIQWHIRLSPSFALDAQEFTHLVQRFVADPDPDIQDILWGLYQTSNHRQLYDSIVPRLYSEGHLSLARTWRFRLTLFGDNPESFAARPFLRFMAGYFPRVVMEPRETLAAGVIQQAGGIHRERLAQVEGVGGYRQMINRIHGQTFGIKEKTYNDTLGARWFASSWISLDLALDVVRFLGLDRIGPLSLQSIALREGHPDRILERLDQLEQSGISTGDSSYAKAIRHFATMDDHETLMDLLHSDLHPDVFEDADMQKDILRLAMRTGDWQPYRLVLSVKLAVALDDLALESNQLAVEALETGDKQLAIRMLDDMHKRGAQILPSTSDAISIRIISSLSALTLVDNAELSQYVALCRLVMASRFPLATQALQTLLFSLGKRYRLDELERISLEVLQRYSAVRNSTRPTLNVHRFDVPELLNEEQSYGSFQMIPRELNLRHDMHPIQRIFDRDLQHNIIHWSFTARHVAQCLPNSATDPLQPIDFSFARGIRLLAILRDNGVVFDSEDVKQLRRVVELHLATLLGGAQGKPSDAPRWISRLSVEHAKALCDQAWGTELLPPLRQLKEHVDAVARRTAARSADVRNRTKLDPRVRIKKSVGPSWSLEKHLQRKI</sequence>
<protein>
    <submittedName>
        <fullName evidence="1">Pentatricopeptide repeat domain-containing protein</fullName>
    </submittedName>
</protein>
<comment type="caution">
    <text evidence="1">The sequence shown here is derived from an EMBL/GenBank/DDBJ whole genome shotgun (WGS) entry which is preliminary data.</text>
</comment>
<reference evidence="1" key="1">
    <citation type="submission" date="2022-07" db="EMBL/GenBank/DDBJ databases">
        <title>Fungi with potential for degradation of polypropylene.</title>
        <authorList>
            <person name="Gostincar C."/>
        </authorList>
    </citation>
    <scope>NUCLEOTIDE SEQUENCE</scope>
    <source>
        <strain evidence="1">EXF-13287</strain>
    </source>
</reference>
<dbReference type="AlphaFoldDB" id="A0AA38RUT7"/>
<name>A0AA38RUT7_9PEZI</name>
<evidence type="ECO:0000313" key="1">
    <source>
        <dbReference type="EMBL" id="KAJ9157097.1"/>
    </source>
</evidence>
<dbReference type="EMBL" id="JANBVN010000045">
    <property type="protein sequence ID" value="KAJ9157097.1"/>
    <property type="molecule type" value="Genomic_DNA"/>
</dbReference>
<proteinExistence type="predicted"/>
<organism evidence="1 2">
    <name type="scientific">Coniochaeta hoffmannii</name>
    <dbReference type="NCBI Taxonomy" id="91930"/>
    <lineage>
        <taxon>Eukaryota</taxon>
        <taxon>Fungi</taxon>
        <taxon>Dikarya</taxon>
        <taxon>Ascomycota</taxon>
        <taxon>Pezizomycotina</taxon>
        <taxon>Sordariomycetes</taxon>
        <taxon>Sordariomycetidae</taxon>
        <taxon>Coniochaetales</taxon>
        <taxon>Coniochaetaceae</taxon>
        <taxon>Coniochaeta</taxon>
    </lineage>
</organism>
<accession>A0AA38RUT7</accession>